<feature type="compositionally biased region" description="Acidic residues" evidence="1">
    <location>
        <begin position="1273"/>
        <end position="1284"/>
    </location>
</feature>
<feature type="compositionally biased region" description="Low complexity" evidence="1">
    <location>
        <begin position="89"/>
        <end position="101"/>
    </location>
</feature>
<dbReference type="InParanoid" id="A0A369JUY5"/>
<dbReference type="InterPro" id="IPR020839">
    <property type="entry name" value="SCD"/>
</dbReference>
<evidence type="ECO:0000313" key="4">
    <source>
        <dbReference type="Proteomes" id="UP000076154"/>
    </source>
</evidence>
<feature type="region of interest" description="Disordered" evidence="1">
    <location>
        <begin position="621"/>
        <end position="644"/>
    </location>
</feature>
<feature type="region of interest" description="Disordered" evidence="1">
    <location>
        <begin position="316"/>
        <end position="336"/>
    </location>
</feature>
<name>A0A369JUY5_HYPMA</name>
<keyword evidence="4" id="KW-1185">Reference proteome</keyword>
<dbReference type="Pfam" id="PF24571">
    <property type="entry name" value="HEAT_SCC3-SA"/>
    <property type="match status" value="1"/>
</dbReference>
<dbReference type="PANTHER" id="PTHR11199">
    <property type="entry name" value="STROMAL ANTIGEN"/>
    <property type="match status" value="1"/>
</dbReference>
<gene>
    <name evidence="3" type="primary">psc3</name>
    <name evidence="3" type="ORF">Hypma_009395</name>
</gene>
<dbReference type="FunCoup" id="A0A369JUY5">
    <property type="interactions" value="270"/>
</dbReference>
<reference evidence="3" key="1">
    <citation type="submission" date="2018-04" db="EMBL/GenBank/DDBJ databases">
        <title>Whole genome sequencing of Hypsizygus marmoreus.</title>
        <authorList>
            <person name="Choi I.-G."/>
            <person name="Min B."/>
            <person name="Kim J.-G."/>
            <person name="Kim S."/>
            <person name="Oh Y.-L."/>
            <person name="Kong W.-S."/>
            <person name="Park H."/>
            <person name="Jeong J."/>
            <person name="Song E.-S."/>
        </authorList>
    </citation>
    <scope>NUCLEOTIDE SEQUENCE [LARGE SCALE GENOMIC DNA]</scope>
    <source>
        <strain evidence="3">51987-8</strain>
    </source>
</reference>
<comment type="caution">
    <text evidence="3">The sequence shown here is derived from an EMBL/GenBank/DDBJ whole genome shotgun (WGS) entry which is preliminary data.</text>
</comment>
<dbReference type="Pfam" id="PF21581">
    <property type="entry name" value="SCD"/>
    <property type="match status" value="1"/>
</dbReference>
<dbReference type="InterPro" id="IPR039662">
    <property type="entry name" value="Cohesin_Scc3/SA"/>
</dbReference>
<feature type="region of interest" description="Disordered" evidence="1">
    <location>
        <begin position="1249"/>
        <end position="1430"/>
    </location>
</feature>
<proteinExistence type="predicted"/>
<accession>A0A369JUY5</accession>
<feature type="compositionally biased region" description="Basic residues" evidence="1">
    <location>
        <begin position="78"/>
        <end position="88"/>
    </location>
</feature>
<dbReference type="EMBL" id="LUEZ02000046">
    <property type="protein sequence ID" value="RDB23493.1"/>
    <property type="molecule type" value="Genomic_DNA"/>
</dbReference>
<evidence type="ECO:0000313" key="3">
    <source>
        <dbReference type="EMBL" id="RDB23493.1"/>
    </source>
</evidence>
<dbReference type="GO" id="GO:0005634">
    <property type="term" value="C:nucleus"/>
    <property type="evidence" value="ECO:0007669"/>
    <property type="project" value="TreeGrafter"/>
</dbReference>
<dbReference type="Gene3D" id="1.25.10.10">
    <property type="entry name" value="Leucine-rich Repeat Variant"/>
    <property type="match status" value="1"/>
</dbReference>
<sequence length="1430" mass="158337">MASESPANSPAPRRSQREKKVVKPFASVVSRPSKGKRKRHESDAEEEEPAEPAQEDVQGSPDDEADDEGEEEEDYRAPKPKTSSHKAPTKTAPKAKGQPPAKKARVAKPSGSKPTKPIATRKGRKAKEGEDAYDAAQVAKDTKITADNPLFNAVMNPSAALQSTAEDFLESLEQTPGAALAELINLILRACGCNDSVDSDEVLDYDGVVDALDNFTEGLKKDNSPVYPLTSKLPVFKKFRRSLSEFIERLIASSADLGALYTSDLMETLQTWVIAMSSSQIRSFRHTATVVALEVETALCDVAAAVEKEAEVVGRQREGEKKRKVSNKGGGARDKELEAKAQEIRERRTKLAEFLKEFVDGVFVHRYRDLDPNIRAECVHAIGLWFKKYPGHFLDAAYLRYVGWVLSDSNTHVRLEAVKSLSGVYEQAEYIGSLNHFTERFKPRLIEMATKDTELPVRVAVIQVLGAIDGHSLLEDEEREKLCLLVFDEEAKVRKAVSQFVKGVWDECVDERLVGKNKPSEEDRRRAGIKALAMLLVKWGKSLDKIAGDAGDADSAGGDQEDEEGDGTSHRSKRREVVALVAMEQKGRTALAVEALWDEVDTVRDWEGLLDLLLLDHSDAEAEESQEGGSRKGRGRVNGKTHTPDSAVDEAWRLEEVEESILLEVLVASIRRAKWEAAASKKGEDETVTNDITRELIKGLPRLFIKHQTDQNRIADVLLIPTLMNLDLYLEMRMITSYSSLWDDVTKQFLSHSSLNVLTHAMAAIRHFMDANSLSNANSTKILELEDELSSVLRDTVAGRDEIEVASFSEDEVLSLSALCTRLAVLFGTRNMTAWMDEDEGGKQSSAWDIISALVERGRLGYKEEETMIEQALHVLTLHIIWKSKSLANDVDPSPEETRFKEVLVSQRESLLEKLVEYAVGTQSNTVDNVKRAAFKNLLDLHVLFTAGQTVDADGAPLPIASVALSLDDEVQYRCAGYIQAEIERYADTLDNGTDEADAEAKDSDEDSSNEEREDDASAEKRRKGQQGRKSPADVDITSRSHLEQEYLFIDVMSTFLRAIRAGAIHIRHGAILLAHYGRLGAAFDQCSKVVVDVLREEGMMNDHGEVVVSVITQALREAYTLVLDGVVHDESYSLQLSKLLATCFVIRGSQLSVIRRLDSKYVVQVHTELLSWIAKRIAAYESNKNKKSLKVAVLFFKVLLPLIGTIQSRDALRIKAHMDQVLAQAKVEVSPTSKVWEPQRLYEKRLTAALSKEKGPTGGRKGRGKTAKGATTDEEATDGEGLTDDQSKEPPRPKPRRSHRTNPVETQDDLEQTGDEEHPEPATPKARIRPRPIQKKEKSPAPSSPQAVESEPPARSPARGDVDEQPITNGVETPKPSRKRARPDDDDETQSNLGDVSPDGAASDSHAPQATPPPPGDGEIQIRRKRVRH</sequence>
<feature type="compositionally biased region" description="Acidic residues" evidence="1">
    <location>
        <begin position="43"/>
        <end position="54"/>
    </location>
</feature>
<dbReference type="GO" id="GO:0000785">
    <property type="term" value="C:chromatin"/>
    <property type="evidence" value="ECO:0007669"/>
    <property type="project" value="TreeGrafter"/>
</dbReference>
<organism evidence="3 4">
    <name type="scientific">Hypsizygus marmoreus</name>
    <name type="common">White beech mushroom</name>
    <name type="synonym">Agaricus marmoreus</name>
    <dbReference type="NCBI Taxonomy" id="39966"/>
    <lineage>
        <taxon>Eukaryota</taxon>
        <taxon>Fungi</taxon>
        <taxon>Dikarya</taxon>
        <taxon>Basidiomycota</taxon>
        <taxon>Agaricomycotina</taxon>
        <taxon>Agaricomycetes</taxon>
        <taxon>Agaricomycetidae</taxon>
        <taxon>Agaricales</taxon>
        <taxon>Tricholomatineae</taxon>
        <taxon>Lyophyllaceae</taxon>
        <taxon>Hypsizygus</taxon>
    </lineage>
</organism>
<dbReference type="PROSITE" id="PS51425">
    <property type="entry name" value="SCD"/>
    <property type="match status" value="1"/>
</dbReference>
<dbReference type="GO" id="GO:0007062">
    <property type="term" value="P:sister chromatid cohesion"/>
    <property type="evidence" value="ECO:0007669"/>
    <property type="project" value="UniProtKB-ARBA"/>
</dbReference>
<dbReference type="InterPro" id="IPR013721">
    <property type="entry name" value="STAG"/>
</dbReference>
<dbReference type="Proteomes" id="UP000076154">
    <property type="component" value="Unassembled WGS sequence"/>
</dbReference>
<feature type="region of interest" description="Disordered" evidence="1">
    <location>
        <begin position="1"/>
        <end position="132"/>
    </location>
</feature>
<feature type="compositionally biased region" description="Acidic residues" evidence="1">
    <location>
        <begin position="61"/>
        <end position="74"/>
    </location>
</feature>
<dbReference type="OrthoDB" id="498590at2759"/>
<dbReference type="GO" id="GO:0003682">
    <property type="term" value="F:chromatin binding"/>
    <property type="evidence" value="ECO:0007669"/>
    <property type="project" value="TreeGrafter"/>
</dbReference>
<dbReference type="InterPro" id="IPR011989">
    <property type="entry name" value="ARM-like"/>
</dbReference>
<protein>
    <submittedName>
        <fullName evidence="3">Cohesin subunit psc3</fullName>
    </submittedName>
</protein>
<evidence type="ECO:0000256" key="1">
    <source>
        <dbReference type="SAM" id="MobiDB-lite"/>
    </source>
</evidence>
<dbReference type="InterPro" id="IPR056396">
    <property type="entry name" value="HEAT_SCC3-SA"/>
</dbReference>
<dbReference type="InterPro" id="IPR016024">
    <property type="entry name" value="ARM-type_fold"/>
</dbReference>
<feature type="region of interest" description="Disordered" evidence="1">
    <location>
        <begin position="550"/>
        <end position="574"/>
    </location>
</feature>
<dbReference type="GO" id="GO:0008278">
    <property type="term" value="C:cohesin complex"/>
    <property type="evidence" value="ECO:0007669"/>
    <property type="project" value="TreeGrafter"/>
</dbReference>
<feature type="region of interest" description="Disordered" evidence="1">
    <location>
        <begin position="991"/>
        <end position="1036"/>
    </location>
</feature>
<dbReference type="SUPFAM" id="SSF48371">
    <property type="entry name" value="ARM repeat"/>
    <property type="match status" value="1"/>
</dbReference>
<dbReference type="STRING" id="39966.A0A369JUY5"/>
<dbReference type="PANTHER" id="PTHR11199:SF0">
    <property type="entry name" value="LD34181P-RELATED"/>
    <property type="match status" value="1"/>
</dbReference>
<evidence type="ECO:0000259" key="2">
    <source>
        <dbReference type="PROSITE" id="PS51425"/>
    </source>
</evidence>
<feature type="domain" description="SCD" evidence="2">
    <location>
        <begin position="363"/>
        <end position="448"/>
    </location>
</feature>
<feature type="compositionally biased region" description="Acidic residues" evidence="1">
    <location>
        <begin position="993"/>
        <end position="1017"/>
    </location>
</feature>
<dbReference type="Pfam" id="PF08514">
    <property type="entry name" value="STAG"/>
    <property type="match status" value="1"/>
</dbReference>